<protein>
    <recommendedName>
        <fullName evidence="3">JAB domain-containing protein</fullName>
    </recommendedName>
</protein>
<name>A0A840KH95_9FLAO</name>
<dbReference type="EMBL" id="JACHLE010000003">
    <property type="protein sequence ID" value="MBB4807064.1"/>
    <property type="molecule type" value="Genomic_DNA"/>
</dbReference>
<dbReference type="Proteomes" id="UP000592180">
    <property type="component" value="Unassembled WGS sequence"/>
</dbReference>
<organism evidence="1 2">
    <name type="scientific">Chryseobacterium defluvii</name>
    <dbReference type="NCBI Taxonomy" id="160396"/>
    <lineage>
        <taxon>Bacteria</taxon>
        <taxon>Pseudomonadati</taxon>
        <taxon>Bacteroidota</taxon>
        <taxon>Flavobacteriia</taxon>
        <taxon>Flavobacteriales</taxon>
        <taxon>Weeksellaceae</taxon>
        <taxon>Chryseobacterium group</taxon>
        <taxon>Chryseobacterium</taxon>
    </lineage>
</organism>
<accession>A0A840KH95</accession>
<keyword evidence="2" id="KW-1185">Reference proteome</keyword>
<evidence type="ECO:0000313" key="2">
    <source>
        <dbReference type="Proteomes" id="UP000592180"/>
    </source>
</evidence>
<reference evidence="1 2" key="1">
    <citation type="submission" date="2020-08" db="EMBL/GenBank/DDBJ databases">
        <title>Functional genomics of gut bacteria from endangered species of beetles.</title>
        <authorList>
            <person name="Carlos-Shanley C."/>
        </authorList>
    </citation>
    <scope>NUCLEOTIDE SEQUENCE [LARGE SCALE GENOMIC DNA]</scope>
    <source>
        <strain evidence="1 2">S00151</strain>
    </source>
</reference>
<comment type="caution">
    <text evidence="1">The sequence shown here is derived from an EMBL/GenBank/DDBJ whole genome shotgun (WGS) entry which is preliminary data.</text>
</comment>
<proteinExistence type="predicted"/>
<gene>
    <name evidence="1" type="ORF">HNP38_002368</name>
</gene>
<sequence>MKATIILTEGTLHGDPFIYPTKDQKARFMFSYEFENGHYVISIHSHPSYNGRNDASNIAHWLPYYKSPINRKICFTAGKEPKTLQKAKDFSMYWAELTWTYIRTGVTIDDQLLSRN</sequence>
<evidence type="ECO:0008006" key="3">
    <source>
        <dbReference type="Google" id="ProtNLM"/>
    </source>
</evidence>
<dbReference type="AlphaFoldDB" id="A0A840KH95"/>
<dbReference type="RefSeq" id="WP_184189642.1">
    <property type="nucleotide sequence ID" value="NZ_JACHLE010000003.1"/>
</dbReference>
<evidence type="ECO:0000313" key="1">
    <source>
        <dbReference type="EMBL" id="MBB4807064.1"/>
    </source>
</evidence>